<gene>
    <name evidence="2" type="ORF">IWQ60_001517</name>
</gene>
<sequence>MYPSASPYSLQGLADQLTSLAIGNDTTVDDCIDVENTYTGSPAVYIAEPETPMFWPPSPSLRATIQDNEGHYEQNLDSCYYVPESYRGIQCVKTVSYTYKDPDSLDAPEIPDLRGLSLGTDDKESPLSVGASAQPPPQCTPMVRPTNINPTQAAASSLSSGST</sequence>
<keyword evidence="3" id="KW-1185">Reference proteome</keyword>
<dbReference type="AlphaFoldDB" id="A0A9W8AE10"/>
<evidence type="ECO:0000256" key="1">
    <source>
        <dbReference type="SAM" id="MobiDB-lite"/>
    </source>
</evidence>
<accession>A0A9W8AE10</accession>
<dbReference type="EMBL" id="JANBPT010000050">
    <property type="protein sequence ID" value="KAJ1929021.1"/>
    <property type="molecule type" value="Genomic_DNA"/>
</dbReference>
<dbReference type="Proteomes" id="UP001150569">
    <property type="component" value="Unassembled WGS sequence"/>
</dbReference>
<name>A0A9W8AE10_9FUNG</name>
<protein>
    <submittedName>
        <fullName evidence="2">Uncharacterized protein</fullName>
    </submittedName>
</protein>
<organism evidence="2 3">
    <name type="scientific">Tieghemiomyces parasiticus</name>
    <dbReference type="NCBI Taxonomy" id="78921"/>
    <lineage>
        <taxon>Eukaryota</taxon>
        <taxon>Fungi</taxon>
        <taxon>Fungi incertae sedis</taxon>
        <taxon>Zoopagomycota</taxon>
        <taxon>Kickxellomycotina</taxon>
        <taxon>Dimargaritomycetes</taxon>
        <taxon>Dimargaritales</taxon>
        <taxon>Dimargaritaceae</taxon>
        <taxon>Tieghemiomyces</taxon>
    </lineage>
</organism>
<feature type="region of interest" description="Disordered" evidence="1">
    <location>
        <begin position="102"/>
        <end position="163"/>
    </location>
</feature>
<evidence type="ECO:0000313" key="2">
    <source>
        <dbReference type="EMBL" id="KAJ1929021.1"/>
    </source>
</evidence>
<reference evidence="2" key="1">
    <citation type="submission" date="2022-07" db="EMBL/GenBank/DDBJ databases">
        <title>Phylogenomic reconstructions and comparative analyses of Kickxellomycotina fungi.</title>
        <authorList>
            <person name="Reynolds N.K."/>
            <person name="Stajich J.E."/>
            <person name="Barry K."/>
            <person name="Grigoriev I.V."/>
            <person name="Crous P."/>
            <person name="Smith M.E."/>
        </authorList>
    </citation>
    <scope>NUCLEOTIDE SEQUENCE</scope>
    <source>
        <strain evidence="2">RSA 861</strain>
    </source>
</reference>
<proteinExistence type="predicted"/>
<evidence type="ECO:0000313" key="3">
    <source>
        <dbReference type="Proteomes" id="UP001150569"/>
    </source>
</evidence>
<feature type="compositionally biased region" description="Polar residues" evidence="1">
    <location>
        <begin position="146"/>
        <end position="163"/>
    </location>
</feature>
<comment type="caution">
    <text evidence="2">The sequence shown here is derived from an EMBL/GenBank/DDBJ whole genome shotgun (WGS) entry which is preliminary data.</text>
</comment>